<organism evidence="2">
    <name type="scientific">marine metagenome</name>
    <dbReference type="NCBI Taxonomy" id="408172"/>
    <lineage>
        <taxon>unclassified sequences</taxon>
        <taxon>metagenomes</taxon>
        <taxon>ecological metagenomes</taxon>
    </lineage>
</organism>
<reference evidence="2" key="1">
    <citation type="submission" date="2018-05" db="EMBL/GenBank/DDBJ databases">
        <authorList>
            <person name="Lanie J.A."/>
            <person name="Ng W.-L."/>
            <person name="Kazmierczak K.M."/>
            <person name="Andrzejewski T.M."/>
            <person name="Davidsen T.M."/>
            <person name="Wayne K.J."/>
            <person name="Tettelin H."/>
            <person name="Glass J.I."/>
            <person name="Rusch D."/>
            <person name="Podicherti R."/>
            <person name="Tsui H.-C.T."/>
            <person name="Winkler M.E."/>
        </authorList>
    </citation>
    <scope>NUCLEOTIDE SEQUENCE</scope>
</reference>
<name>A0A382WYA1_9ZZZZ</name>
<sequence length="48" mass="5530">MKTVTVYMGPRCSYCDAAKRLLTRNDIAYKEINIALEEGKMDEMLKKS</sequence>
<evidence type="ECO:0000259" key="1">
    <source>
        <dbReference type="Pfam" id="PF00462"/>
    </source>
</evidence>
<dbReference type="AlphaFoldDB" id="A0A382WYA1"/>
<gene>
    <name evidence="2" type="ORF">METZ01_LOCUS416169</name>
</gene>
<accession>A0A382WYA1</accession>
<feature type="domain" description="Glutaredoxin" evidence="1">
    <location>
        <begin position="4"/>
        <end position="47"/>
    </location>
</feature>
<dbReference type="Gene3D" id="3.40.30.10">
    <property type="entry name" value="Glutaredoxin"/>
    <property type="match status" value="1"/>
</dbReference>
<feature type="non-terminal residue" evidence="2">
    <location>
        <position position="1"/>
    </location>
</feature>
<dbReference type="InterPro" id="IPR036249">
    <property type="entry name" value="Thioredoxin-like_sf"/>
</dbReference>
<feature type="non-terminal residue" evidence="2">
    <location>
        <position position="48"/>
    </location>
</feature>
<dbReference type="Pfam" id="PF00462">
    <property type="entry name" value="Glutaredoxin"/>
    <property type="match status" value="1"/>
</dbReference>
<dbReference type="EMBL" id="UINC01163161">
    <property type="protein sequence ID" value="SVD63315.1"/>
    <property type="molecule type" value="Genomic_DNA"/>
</dbReference>
<dbReference type="PROSITE" id="PS51354">
    <property type="entry name" value="GLUTAREDOXIN_2"/>
    <property type="match status" value="1"/>
</dbReference>
<dbReference type="SUPFAM" id="SSF52833">
    <property type="entry name" value="Thioredoxin-like"/>
    <property type="match status" value="1"/>
</dbReference>
<dbReference type="InterPro" id="IPR002109">
    <property type="entry name" value="Glutaredoxin"/>
</dbReference>
<protein>
    <recommendedName>
        <fullName evidence="1">Glutaredoxin domain-containing protein</fullName>
    </recommendedName>
</protein>
<proteinExistence type="predicted"/>
<evidence type="ECO:0000313" key="2">
    <source>
        <dbReference type="EMBL" id="SVD63315.1"/>
    </source>
</evidence>